<dbReference type="Gene3D" id="3.90.120.10">
    <property type="entry name" value="DNA Methylase, subunit A, domain 2"/>
    <property type="match status" value="1"/>
</dbReference>
<dbReference type="EC" id="2.1.1.37" evidence="1"/>
<comment type="similarity">
    <text evidence="7 8">Belongs to the class I-like SAM-binding methyltransferase superfamily. C5-methyltransferase family.</text>
</comment>
<proteinExistence type="inferred from homology"/>
<name>A0A1I7NAW2_9HYPH</name>
<dbReference type="Pfam" id="PF00145">
    <property type="entry name" value="DNA_methylase"/>
    <property type="match status" value="1"/>
</dbReference>
<feature type="active site" evidence="7">
    <location>
        <position position="92"/>
    </location>
</feature>
<dbReference type="EMBL" id="FPCK01000001">
    <property type="protein sequence ID" value="SFV31789.1"/>
    <property type="molecule type" value="Genomic_DNA"/>
</dbReference>
<evidence type="ECO:0000256" key="3">
    <source>
        <dbReference type="ARBA" id="ARBA00022679"/>
    </source>
</evidence>
<sequence length="357" mass="39672">MSDLSPVITEPLRAVDFFCGAGGMSYGLSQAGIRVLGGIDNSKDCKKTYEANVPGAKYVRRDITRLSAPELGRRLGLKVNDPDLILCGCSPCQFWSKIRTDKTKSLKTAFLLKQFQKFIRYFRPGYVVVENVPGLFRSKDSSILTDFLSFLAGLGYNFRDGVINASHFGVPQNRMRYLLIASRVRTVSPLPADTTRVPLNVGDFIGVSNGFPEIGQGHRDDTDFLHTSAALTEKNVRRISLTPTGGNRFAWAGDPDLQIDAYRDKDHMFRDVYGRMAWDRPAPTITTRFISLSNGRFGHPEENRAISIREGASLQTFPTHYRFHGESINAIARQIGNAVPPALAERIGMHLNSVRNG</sequence>
<dbReference type="Proteomes" id="UP000199074">
    <property type="component" value="Unassembled WGS sequence"/>
</dbReference>
<evidence type="ECO:0000256" key="1">
    <source>
        <dbReference type="ARBA" id="ARBA00011975"/>
    </source>
</evidence>
<keyword evidence="3 7" id="KW-0808">Transferase</keyword>
<dbReference type="InterPro" id="IPR029063">
    <property type="entry name" value="SAM-dependent_MTases_sf"/>
</dbReference>
<keyword evidence="2 7" id="KW-0489">Methyltransferase</keyword>
<dbReference type="RefSeq" id="WP_092422830.1">
    <property type="nucleotide sequence ID" value="NZ_FPCK01000001.1"/>
</dbReference>
<gene>
    <name evidence="9" type="ORF">SAMN05216456_1459</name>
</gene>
<dbReference type="PROSITE" id="PS00095">
    <property type="entry name" value="C5_MTASE_2"/>
    <property type="match status" value="1"/>
</dbReference>
<evidence type="ECO:0000256" key="2">
    <source>
        <dbReference type="ARBA" id="ARBA00022603"/>
    </source>
</evidence>
<dbReference type="InterPro" id="IPR001525">
    <property type="entry name" value="C5_MeTfrase"/>
</dbReference>
<accession>A0A1I7NAW2</accession>
<dbReference type="GO" id="GO:0032259">
    <property type="term" value="P:methylation"/>
    <property type="evidence" value="ECO:0007669"/>
    <property type="project" value="UniProtKB-KW"/>
</dbReference>
<comment type="catalytic activity">
    <reaction evidence="6">
        <text>a 2'-deoxycytidine in DNA + S-adenosyl-L-methionine = a 5-methyl-2'-deoxycytidine in DNA + S-adenosyl-L-homocysteine + H(+)</text>
        <dbReference type="Rhea" id="RHEA:13681"/>
        <dbReference type="Rhea" id="RHEA-COMP:11369"/>
        <dbReference type="Rhea" id="RHEA-COMP:11370"/>
        <dbReference type="ChEBI" id="CHEBI:15378"/>
        <dbReference type="ChEBI" id="CHEBI:57856"/>
        <dbReference type="ChEBI" id="CHEBI:59789"/>
        <dbReference type="ChEBI" id="CHEBI:85452"/>
        <dbReference type="ChEBI" id="CHEBI:85454"/>
        <dbReference type="EC" id="2.1.1.37"/>
    </reaction>
</comment>
<keyword evidence="4 7" id="KW-0949">S-adenosyl-L-methionine</keyword>
<dbReference type="PROSITE" id="PS51679">
    <property type="entry name" value="SAM_MT_C5"/>
    <property type="match status" value="1"/>
</dbReference>
<evidence type="ECO:0000256" key="8">
    <source>
        <dbReference type="RuleBase" id="RU000416"/>
    </source>
</evidence>
<dbReference type="PANTHER" id="PTHR10629">
    <property type="entry name" value="CYTOSINE-SPECIFIC METHYLTRANSFERASE"/>
    <property type="match status" value="1"/>
</dbReference>
<dbReference type="SUPFAM" id="SSF53335">
    <property type="entry name" value="S-adenosyl-L-methionine-dependent methyltransferases"/>
    <property type="match status" value="1"/>
</dbReference>
<dbReference type="GO" id="GO:0003677">
    <property type="term" value="F:DNA binding"/>
    <property type="evidence" value="ECO:0007669"/>
    <property type="project" value="TreeGrafter"/>
</dbReference>
<evidence type="ECO:0000256" key="6">
    <source>
        <dbReference type="ARBA" id="ARBA00047422"/>
    </source>
</evidence>
<dbReference type="GO" id="GO:0009307">
    <property type="term" value="P:DNA restriction-modification system"/>
    <property type="evidence" value="ECO:0007669"/>
    <property type="project" value="UniProtKB-KW"/>
</dbReference>
<dbReference type="AlphaFoldDB" id="A0A1I7NAW2"/>
<organism evidence="9 10">
    <name type="scientific">Devosia crocina</name>
    <dbReference type="NCBI Taxonomy" id="429728"/>
    <lineage>
        <taxon>Bacteria</taxon>
        <taxon>Pseudomonadati</taxon>
        <taxon>Pseudomonadota</taxon>
        <taxon>Alphaproteobacteria</taxon>
        <taxon>Hyphomicrobiales</taxon>
        <taxon>Devosiaceae</taxon>
        <taxon>Devosia</taxon>
    </lineage>
</organism>
<dbReference type="STRING" id="429728.SAMN05216456_1459"/>
<evidence type="ECO:0000256" key="7">
    <source>
        <dbReference type="PROSITE-ProRule" id="PRU01016"/>
    </source>
</evidence>
<protein>
    <recommendedName>
        <fullName evidence="1">DNA (cytosine-5-)-methyltransferase</fullName>
        <ecNumber evidence="1">2.1.1.37</ecNumber>
    </recommendedName>
</protein>
<keyword evidence="5" id="KW-0680">Restriction system</keyword>
<evidence type="ECO:0000313" key="9">
    <source>
        <dbReference type="EMBL" id="SFV31789.1"/>
    </source>
</evidence>
<keyword evidence="10" id="KW-1185">Reference proteome</keyword>
<evidence type="ECO:0000313" key="10">
    <source>
        <dbReference type="Proteomes" id="UP000199074"/>
    </source>
</evidence>
<dbReference type="GO" id="GO:0044027">
    <property type="term" value="P:negative regulation of gene expression via chromosomal CpG island methylation"/>
    <property type="evidence" value="ECO:0007669"/>
    <property type="project" value="TreeGrafter"/>
</dbReference>
<evidence type="ECO:0000256" key="5">
    <source>
        <dbReference type="ARBA" id="ARBA00022747"/>
    </source>
</evidence>
<dbReference type="GO" id="GO:0003886">
    <property type="term" value="F:DNA (cytosine-5-)-methyltransferase activity"/>
    <property type="evidence" value="ECO:0007669"/>
    <property type="project" value="UniProtKB-EC"/>
</dbReference>
<dbReference type="PRINTS" id="PR00105">
    <property type="entry name" value="C5METTRFRASE"/>
</dbReference>
<reference evidence="9 10" key="1">
    <citation type="submission" date="2016-10" db="EMBL/GenBank/DDBJ databases">
        <authorList>
            <person name="de Groot N.N."/>
        </authorList>
    </citation>
    <scope>NUCLEOTIDE SEQUENCE [LARGE SCALE GENOMIC DNA]</scope>
    <source>
        <strain evidence="9 10">IPL20</strain>
    </source>
</reference>
<dbReference type="NCBIfam" id="TIGR00675">
    <property type="entry name" value="dcm"/>
    <property type="match status" value="1"/>
</dbReference>
<dbReference type="InterPro" id="IPR031303">
    <property type="entry name" value="C5_meth_CS"/>
</dbReference>
<dbReference type="PANTHER" id="PTHR10629:SF52">
    <property type="entry name" value="DNA (CYTOSINE-5)-METHYLTRANSFERASE 1"/>
    <property type="match status" value="1"/>
</dbReference>
<dbReference type="OrthoDB" id="9813719at2"/>
<dbReference type="Gene3D" id="3.40.50.150">
    <property type="entry name" value="Vaccinia Virus protein VP39"/>
    <property type="match status" value="1"/>
</dbReference>
<dbReference type="InterPro" id="IPR050390">
    <property type="entry name" value="C5-Methyltransferase"/>
</dbReference>
<evidence type="ECO:0000256" key="4">
    <source>
        <dbReference type="ARBA" id="ARBA00022691"/>
    </source>
</evidence>